<gene>
    <name evidence="1" type="ORF">SPARVUS_LOCUS9471940</name>
</gene>
<organism evidence="1 2">
    <name type="scientific">Staurois parvus</name>
    <dbReference type="NCBI Taxonomy" id="386267"/>
    <lineage>
        <taxon>Eukaryota</taxon>
        <taxon>Metazoa</taxon>
        <taxon>Chordata</taxon>
        <taxon>Craniata</taxon>
        <taxon>Vertebrata</taxon>
        <taxon>Euteleostomi</taxon>
        <taxon>Amphibia</taxon>
        <taxon>Batrachia</taxon>
        <taxon>Anura</taxon>
        <taxon>Neobatrachia</taxon>
        <taxon>Ranoidea</taxon>
        <taxon>Ranidae</taxon>
        <taxon>Staurois</taxon>
    </lineage>
</organism>
<accession>A0ABN9EBW4</accession>
<dbReference type="Proteomes" id="UP001162483">
    <property type="component" value="Unassembled WGS sequence"/>
</dbReference>
<protein>
    <recommendedName>
        <fullName evidence="3">Tc1-like transposase DDE domain-containing protein</fullName>
    </recommendedName>
</protein>
<comment type="caution">
    <text evidence="1">The sequence shown here is derived from an EMBL/GenBank/DDBJ whole genome shotgun (WGS) entry which is preliminary data.</text>
</comment>
<dbReference type="EMBL" id="CATNWA010015262">
    <property type="protein sequence ID" value="CAI9581342.1"/>
    <property type="molecule type" value="Genomic_DNA"/>
</dbReference>
<keyword evidence="2" id="KW-1185">Reference proteome</keyword>
<reference evidence="1" key="1">
    <citation type="submission" date="2023-05" db="EMBL/GenBank/DDBJ databases">
        <authorList>
            <person name="Stuckert A."/>
        </authorList>
    </citation>
    <scope>NUCLEOTIDE SEQUENCE</scope>
</reference>
<evidence type="ECO:0000313" key="1">
    <source>
        <dbReference type="EMBL" id="CAI9581342.1"/>
    </source>
</evidence>
<evidence type="ECO:0008006" key="3">
    <source>
        <dbReference type="Google" id="ProtNLM"/>
    </source>
</evidence>
<dbReference type="Gene3D" id="3.30.420.10">
    <property type="entry name" value="Ribonuclease H-like superfamily/Ribonuclease H"/>
    <property type="match status" value="1"/>
</dbReference>
<dbReference type="InterPro" id="IPR036397">
    <property type="entry name" value="RNaseH_sf"/>
</dbReference>
<proteinExistence type="predicted"/>
<name>A0ABN9EBW4_9NEOB</name>
<feature type="non-terminal residue" evidence="1">
    <location>
        <position position="1"/>
    </location>
</feature>
<evidence type="ECO:0000313" key="2">
    <source>
        <dbReference type="Proteomes" id="UP001162483"/>
    </source>
</evidence>
<sequence length="95" mass="11036">ATITPCLWSSCTFRHDNDPKHTSKASVAFLKNRVKVIQWLSMSPYLNTMKHLWGILKRQVEHRSPSSIQALKEVILEEWKKIDVAICHQLVFIHA</sequence>